<dbReference type="OrthoDB" id="4485682at2759"/>
<organism evidence="2">
    <name type="scientific">Dissoconium aciculare CBS 342.82</name>
    <dbReference type="NCBI Taxonomy" id="1314786"/>
    <lineage>
        <taxon>Eukaryota</taxon>
        <taxon>Fungi</taxon>
        <taxon>Dikarya</taxon>
        <taxon>Ascomycota</taxon>
        <taxon>Pezizomycotina</taxon>
        <taxon>Dothideomycetes</taxon>
        <taxon>Dothideomycetidae</taxon>
        <taxon>Mycosphaerellales</taxon>
        <taxon>Dissoconiaceae</taxon>
        <taxon>Dissoconium</taxon>
    </lineage>
</organism>
<dbReference type="InterPro" id="IPR021842">
    <property type="entry name" value="DUF3435"/>
</dbReference>
<reference evidence="2" key="3">
    <citation type="submission" date="2025-08" db="UniProtKB">
        <authorList>
            <consortium name="RefSeq"/>
        </authorList>
    </citation>
    <scope>IDENTIFICATION</scope>
    <source>
        <strain evidence="2">CBS 342.82</strain>
    </source>
</reference>
<reference evidence="2" key="1">
    <citation type="submission" date="2020-01" db="EMBL/GenBank/DDBJ databases">
        <authorList>
            <consortium name="DOE Joint Genome Institute"/>
            <person name="Haridas S."/>
            <person name="Albert R."/>
            <person name="Binder M."/>
            <person name="Bloem J."/>
            <person name="Labutti K."/>
            <person name="Salamov A."/>
            <person name="Andreopoulos B."/>
            <person name="Baker S.E."/>
            <person name="Barry K."/>
            <person name="Bills G."/>
            <person name="Bluhm B.H."/>
            <person name="Cannon C."/>
            <person name="Castanera R."/>
            <person name="Culley D.E."/>
            <person name="Daum C."/>
            <person name="Ezra D."/>
            <person name="Gonzalez J.B."/>
            <person name="Henrissat B."/>
            <person name="Kuo A."/>
            <person name="Liang C."/>
            <person name="Lipzen A."/>
            <person name="Lutzoni F."/>
            <person name="Magnuson J."/>
            <person name="Mondo S."/>
            <person name="Nolan M."/>
            <person name="Ohm R."/>
            <person name="Pangilinan J."/>
            <person name="Park H.-J."/>
            <person name="Ramirez L."/>
            <person name="Alfaro M."/>
            <person name="Sun H."/>
            <person name="Tritt A."/>
            <person name="Yoshinaga Y."/>
            <person name="Zwiers L.-H."/>
            <person name="Turgeon B.G."/>
            <person name="Goodwin S.B."/>
            <person name="Spatafora J.W."/>
            <person name="Crous P.W."/>
            <person name="Grigoriev I.V."/>
        </authorList>
    </citation>
    <scope>NUCLEOTIDE SEQUENCE</scope>
    <source>
        <strain evidence="2">CBS 342.82</strain>
    </source>
</reference>
<evidence type="ECO:0008006" key="3">
    <source>
        <dbReference type="Google" id="ProtNLM"/>
    </source>
</evidence>
<dbReference type="GeneID" id="54365961"/>
<evidence type="ECO:0000313" key="2">
    <source>
        <dbReference type="RefSeq" id="XP_033454779.1"/>
    </source>
</evidence>
<protein>
    <recommendedName>
        <fullName evidence="3">Tyr recombinase domain-containing protein</fullName>
    </recommendedName>
</protein>
<dbReference type="RefSeq" id="XP_033454779.1">
    <property type="nucleotide sequence ID" value="XM_033608162.1"/>
</dbReference>
<dbReference type="PANTHER" id="PTHR37535">
    <property type="entry name" value="FLUG DOMAIN PROTEIN"/>
    <property type="match status" value="1"/>
</dbReference>
<evidence type="ECO:0000313" key="1">
    <source>
        <dbReference type="Proteomes" id="UP000504637"/>
    </source>
</evidence>
<sequence length="154" mass="17927">MLRKRKGRIRKAGTIQTYWNTLTLVRQLETKQFEIAPQVQIEMCGARQHLVNEFGLSTEKEAKPIMRAEDEFELLKTLWESSEVELQHERLRVQLALMIQLASITGNRPGALRRMQYKDLKIALLPDPAGGPRPRLVMDFTFRHTKRYLGVKDP</sequence>
<dbReference type="AlphaFoldDB" id="A0A6J3LQ15"/>
<keyword evidence="1" id="KW-1185">Reference proteome</keyword>
<name>A0A6J3LQ15_9PEZI</name>
<dbReference type="Proteomes" id="UP000504637">
    <property type="component" value="Unplaced"/>
</dbReference>
<reference evidence="2" key="2">
    <citation type="submission" date="2020-04" db="EMBL/GenBank/DDBJ databases">
        <authorList>
            <consortium name="NCBI Genome Project"/>
        </authorList>
    </citation>
    <scope>NUCLEOTIDE SEQUENCE</scope>
    <source>
        <strain evidence="2">CBS 342.82</strain>
    </source>
</reference>
<dbReference type="Pfam" id="PF11917">
    <property type="entry name" value="DUF3435"/>
    <property type="match status" value="1"/>
</dbReference>
<gene>
    <name evidence="2" type="ORF">K489DRAFT_414346</name>
</gene>
<accession>A0A6J3LQ15</accession>
<dbReference type="PANTHER" id="PTHR37535:SF2">
    <property type="entry name" value="FINGER DOMAIN PROTEIN, PUTATIVE (AFU_ORTHOLOGUE AFUA_6G09300)-RELATED"/>
    <property type="match status" value="1"/>
</dbReference>
<proteinExistence type="predicted"/>